<dbReference type="AlphaFoldDB" id="A0A1H5ZZT6"/>
<evidence type="ECO:0000313" key="1">
    <source>
        <dbReference type="EMBL" id="SEG41989.1"/>
    </source>
</evidence>
<name>A0A1H5ZZT6_9ACTN</name>
<keyword evidence="2" id="KW-1185">Reference proteome</keyword>
<reference evidence="1 2" key="1">
    <citation type="submission" date="2016-10" db="EMBL/GenBank/DDBJ databases">
        <authorList>
            <person name="de Groot N.N."/>
        </authorList>
    </citation>
    <scope>NUCLEOTIDE SEQUENCE [LARGE SCALE GENOMIC DNA]</scope>
    <source>
        <strain evidence="1 2">CGMCC 4.2023</strain>
    </source>
</reference>
<gene>
    <name evidence="1" type="ORF">SAMN05216223_10577</name>
</gene>
<sequence>MSGRMVDNPRRAWLQSLLTSMDTTLETMRPALDRPASDFGGGTVWTGTAAADTFASDITGRSRSIHTLTDGLRTTVENALRAEPLQVTEDQARQMRREQQHDR</sequence>
<organism evidence="1 2">
    <name type="scientific">Actinacidiphila yanglinensis</name>
    <dbReference type="NCBI Taxonomy" id="310779"/>
    <lineage>
        <taxon>Bacteria</taxon>
        <taxon>Bacillati</taxon>
        <taxon>Actinomycetota</taxon>
        <taxon>Actinomycetes</taxon>
        <taxon>Kitasatosporales</taxon>
        <taxon>Streptomycetaceae</taxon>
        <taxon>Actinacidiphila</taxon>
    </lineage>
</organism>
<dbReference type="EMBL" id="FNVU01000005">
    <property type="protein sequence ID" value="SEG41989.1"/>
    <property type="molecule type" value="Genomic_DNA"/>
</dbReference>
<dbReference type="Proteomes" id="UP000236754">
    <property type="component" value="Unassembled WGS sequence"/>
</dbReference>
<evidence type="ECO:0008006" key="3">
    <source>
        <dbReference type="Google" id="ProtNLM"/>
    </source>
</evidence>
<accession>A0A1H5ZZT6</accession>
<proteinExistence type="predicted"/>
<protein>
    <recommendedName>
        <fullName evidence="3">WXG100 family type VII secretion target</fullName>
    </recommendedName>
</protein>
<evidence type="ECO:0000313" key="2">
    <source>
        <dbReference type="Proteomes" id="UP000236754"/>
    </source>
</evidence>
<dbReference type="RefSeq" id="WP_146088258.1">
    <property type="nucleotide sequence ID" value="NZ_FNVU01000005.1"/>
</dbReference>